<proteinExistence type="inferred from homology"/>
<dbReference type="Gene3D" id="3.40.50.12780">
    <property type="entry name" value="N-terminal domain of ligase-like"/>
    <property type="match status" value="1"/>
</dbReference>
<dbReference type="InterPro" id="IPR045851">
    <property type="entry name" value="AMP-bd_C_sf"/>
</dbReference>
<dbReference type="EMBL" id="VCAU01000003">
    <property type="protein sequence ID" value="KAF9894568.1"/>
    <property type="molecule type" value="Genomic_DNA"/>
</dbReference>
<dbReference type="Pfam" id="PF00501">
    <property type="entry name" value="AMP-binding"/>
    <property type="match status" value="1"/>
</dbReference>
<evidence type="ECO:0000259" key="2">
    <source>
        <dbReference type="Pfam" id="PF00501"/>
    </source>
</evidence>
<feature type="domain" description="Acetyl-coenzyme A synthetase N-terminal" evidence="4">
    <location>
        <begin position="9"/>
        <end position="68"/>
    </location>
</feature>
<protein>
    <submittedName>
        <fullName evidence="5">Uncharacterized protein</fullName>
    </submittedName>
</protein>
<gene>
    <name evidence="5" type="ORF">FE257_006453</name>
</gene>
<feature type="domain" description="AMP-binding enzyme C-terminal" evidence="3">
    <location>
        <begin position="552"/>
        <end position="636"/>
    </location>
</feature>
<evidence type="ECO:0000259" key="4">
    <source>
        <dbReference type="Pfam" id="PF16177"/>
    </source>
</evidence>
<dbReference type="InterPro" id="IPR025110">
    <property type="entry name" value="AMP-bd_C"/>
</dbReference>
<dbReference type="PROSITE" id="PS00455">
    <property type="entry name" value="AMP_BINDING"/>
    <property type="match status" value="1"/>
</dbReference>
<comment type="similarity">
    <text evidence="1">Belongs to the ATP-dependent AMP-binding enzyme family.</text>
</comment>
<evidence type="ECO:0000313" key="6">
    <source>
        <dbReference type="Proteomes" id="UP001194746"/>
    </source>
</evidence>
<feature type="domain" description="AMP-dependent synthetase/ligase" evidence="2">
    <location>
        <begin position="78"/>
        <end position="486"/>
    </location>
</feature>
<comment type="caution">
    <text evidence="5">The sequence shown here is derived from an EMBL/GenBank/DDBJ whole genome shotgun (WGS) entry which is preliminary data.</text>
</comment>
<dbReference type="InterPro" id="IPR000873">
    <property type="entry name" value="AMP-dep_synth/lig_dom"/>
</dbReference>
<evidence type="ECO:0000259" key="3">
    <source>
        <dbReference type="Pfam" id="PF13193"/>
    </source>
</evidence>
<sequence length="692" mass="75347">MEAYTQDLVHQASLDDPKRFWDYHAKQLHWFKPYSHAVVETTKTLPSGAVSKEWSWFPDGELSTSYNCIHRHIADGGEHRTAILWESMVTGRSESWTYGQLRDEVEYLSGVLQDQGVKKGDIVLIYMPTIPAALIAALAIVNLGAVHAAVFGGFAAKPLAERIDDAKPRVIMTASCAIEGTKGPISYRQLVESSTQQSRFKPERVLVWDRDELPWGELDQKLGQRDWRKLVNEAKSQGNRVAPVPVRGDDDLYIIYTSGTTSAPKGVVRPAGGHAVALSLSVRYLLGICGPGDVIFCTSDIGWVVGHSYILYAPLLVGATTLLYEGKPVGPPDAGVFWRLVQKYQVNVLSTSPTALRAICKEDPAHLLAQSVGAVGGLKSLRGLFVAGERSEPEIIHRFQDLLSQYGATGASAVDNWWSSETGSPITGLALNPDVGLPDSVGVRGREQAPVCVGSAGRPMPGFDVRVVDDDGKEVSSGKMGNLVLGLPLGPTAFTTLFNNSSRFYHSYLQRFNSQWLDTGDVGVIDTEGYIHVLARSDDVINVAAYRFSTSEIEQAILLHPQIVEATVVGIPDPLKGHLPLAFVELGSGHGSLSSTAHKALFTEVNKLVRDNVGAVASLGGIIQGEGIIPKTRSGKVLRRTLRELVENGTLGKFTFVKFPPTIENPQAVENARLAVRKYFEREREVNVVPKL</sequence>
<name>A0AAD4H0C5_ASPNN</name>
<reference evidence="5" key="1">
    <citation type="journal article" date="2019" name="Beilstein J. Org. Chem.">
        <title>Nanangenines: drimane sesquiterpenoids as the dominant metabolite cohort of a novel Australian fungus, Aspergillus nanangensis.</title>
        <authorList>
            <person name="Lacey H.J."/>
            <person name="Gilchrist C.L.M."/>
            <person name="Crombie A."/>
            <person name="Kalaitzis J.A."/>
            <person name="Vuong D."/>
            <person name="Rutledge P.J."/>
            <person name="Turner P."/>
            <person name="Pitt J.I."/>
            <person name="Lacey E."/>
            <person name="Chooi Y.H."/>
            <person name="Piggott A.M."/>
        </authorList>
    </citation>
    <scope>NUCLEOTIDE SEQUENCE</scope>
    <source>
        <strain evidence="5">MST-FP2251</strain>
    </source>
</reference>
<dbReference type="Gene3D" id="3.30.300.30">
    <property type="match status" value="1"/>
</dbReference>
<dbReference type="InterPro" id="IPR042099">
    <property type="entry name" value="ANL_N_sf"/>
</dbReference>
<dbReference type="Pfam" id="PF13193">
    <property type="entry name" value="AMP-binding_C"/>
    <property type="match status" value="1"/>
</dbReference>
<evidence type="ECO:0000313" key="5">
    <source>
        <dbReference type="EMBL" id="KAF9894568.1"/>
    </source>
</evidence>
<evidence type="ECO:0000256" key="1">
    <source>
        <dbReference type="ARBA" id="ARBA00006432"/>
    </source>
</evidence>
<dbReference type="InterPro" id="IPR032387">
    <property type="entry name" value="ACAS_N"/>
</dbReference>
<dbReference type="SUPFAM" id="SSF56801">
    <property type="entry name" value="Acetyl-CoA synthetase-like"/>
    <property type="match status" value="1"/>
</dbReference>
<reference evidence="5" key="2">
    <citation type="submission" date="2020-02" db="EMBL/GenBank/DDBJ databases">
        <authorList>
            <person name="Gilchrist C.L.M."/>
            <person name="Chooi Y.-H."/>
        </authorList>
    </citation>
    <scope>NUCLEOTIDE SEQUENCE</scope>
    <source>
        <strain evidence="5">MST-FP2251</strain>
    </source>
</reference>
<accession>A0AAD4H0C5</accession>
<dbReference type="Pfam" id="PF16177">
    <property type="entry name" value="ACAS_N"/>
    <property type="match status" value="1"/>
</dbReference>
<dbReference type="PANTHER" id="PTHR43347">
    <property type="entry name" value="ACYL-COA SYNTHETASE"/>
    <property type="match status" value="1"/>
</dbReference>
<dbReference type="PANTHER" id="PTHR43347:SF3">
    <property type="entry name" value="ACYL-COA SYNTHETASE SHORT-CHAIN FAMILY MEMBER 3, MITOCHONDRIAL"/>
    <property type="match status" value="1"/>
</dbReference>
<dbReference type="Proteomes" id="UP001194746">
    <property type="component" value="Unassembled WGS sequence"/>
</dbReference>
<keyword evidence="6" id="KW-1185">Reference proteome</keyword>
<organism evidence="5 6">
    <name type="scientific">Aspergillus nanangensis</name>
    <dbReference type="NCBI Taxonomy" id="2582783"/>
    <lineage>
        <taxon>Eukaryota</taxon>
        <taxon>Fungi</taxon>
        <taxon>Dikarya</taxon>
        <taxon>Ascomycota</taxon>
        <taxon>Pezizomycotina</taxon>
        <taxon>Eurotiomycetes</taxon>
        <taxon>Eurotiomycetidae</taxon>
        <taxon>Eurotiales</taxon>
        <taxon>Aspergillaceae</taxon>
        <taxon>Aspergillus</taxon>
        <taxon>Aspergillus subgen. Circumdati</taxon>
    </lineage>
</organism>
<dbReference type="GO" id="GO:0050218">
    <property type="term" value="F:propionate-CoA ligase activity"/>
    <property type="evidence" value="ECO:0007669"/>
    <property type="project" value="TreeGrafter"/>
</dbReference>
<dbReference type="InterPro" id="IPR020845">
    <property type="entry name" value="AMP-binding_CS"/>
</dbReference>
<dbReference type="AlphaFoldDB" id="A0AAD4H0C5"/>